<protein>
    <submittedName>
        <fullName evidence="1">Pollen-specific leucine-rich repeat extensin-like protein 3</fullName>
    </submittedName>
</protein>
<comment type="caution">
    <text evidence="1">The sequence shown here is derived from an EMBL/GenBank/DDBJ whole genome shotgun (WGS) entry which is preliminary data.</text>
</comment>
<accession>A0AAX6GPD1</accession>
<evidence type="ECO:0000313" key="2">
    <source>
        <dbReference type="Proteomes" id="UP001140949"/>
    </source>
</evidence>
<reference evidence="1" key="1">
    <citation type="journal article" date="2023" name="GigaByte">
        <title>Genome assembly of the bearded iris, Iris pallida Lam.</title>
        <authorList>
            <person name="Bruccoleri R.E."/>
            <person name="Oakeley E.J."/>
            <person name="Faust A.M.E."/>
            <person name="Altorfer M."/>
            <person name="Dessus-Babus S."/>
            <person name="Burckhardt D."/>
            <person name="Oertli M."/>
            <person name="Naumann U."/>
            <person name="Petersen F."/>
            <person name="Wong J."/>
        </authorList>
    </citation>
    <scope>NUCLEOTIDE SEQUENCE</scope>
    <source>
        <strain evidence="1">GSM-AAB239-AS_SAM_17_03QT</strain>
    </source>
</reference>
<keyword evidence="2" id="KW-1185">Reference proteome</keyword>
<gene>
    <name evidence="1" type="ORF">M6B38_353000</name>
</gene>
<name>A0AAX6GPD1_IRIPA</name>
<proteinExistence type="predicted"/>
<evidence type="ECO:0000313" key="1">
    <source>
        <dbReference type="EMBL" id="KAJ6830590.1"/>
    </source>
</evidence>
<dbReference type="EMBL" id="JANAVB010017398">
    <property type="protein sequence ID" value="KAJ6830590.1"/>
    <property type="molecule type" value="Genomic_DNA"/>
</dbReference>
<sequence length="80" mass="8730">MAVLAGLARCHAGRRTKRVRHRWWTRGPTTVAATLVERTSTSGRVVGCSRGGAWRSGVSPRKWWRSADEWLAGGDGVGRG</sequence>
<dbReference type="Proteomes" id="UP001140949">
    <property type="component" value="Unassembled WGS sequence"/>
</dbReference>
<dbReference type="AlphaFoldDB" id="A0AAX6GPD1"/>
<organism evidence="1 2">
    <name type="scientific">Iris pallida</name>
    <name type="common">Sweet iris</name>
    <dbReference type="NCBI Taxonomy" id="29817"/>
    <lineage>
        <taxon>Eukaryota</taxon>
        <taxon>Viridiplantae</taxon>
        <taxon>Streptophyta</taxon>
        <taxon>Embryophyta</taxon>
        <taxon>Tracheophyta</taxon>
        <taxon>Spermatophyta</taxon>
        <taxon>Magnoliopsida</taxon>
        <taxon>Liliopsida</taxon>
        <taxon>Asparagales</taxon>
        <taxon>Iridaceae</taxon>
        <taxon>Iridoideae</taxon>
        <taxon>Irideae</taxon>
        <taxon>Iris</taxon>
    </lineage>
</organism>
<reference evidence="1" key="2">
    <citation type="submission" date="2023-04" db="EMBL/GenBank/DDBJ databases">
        <authorList>
            <person name="Bruccoleri R.E."/>
            <person name="Oakeley E.J."/>
            <person name="Faust A.-M."/>
            <person name="Dessus-Babus S."/>
            <person name="Altorfer M."/>
            <person name="Burckhardt D."/>
            <person name="Oertli M."/>
            <person name="Naumann U."/>
            <person name="Petersen F."/>
            <person name="Wong J."/>
        </authorList>
    </citation>
    <scope>NUCLEOTIDE SEQUENCE</scope>
    <source>
        <strain evidence="1">GSM-AAB239-AS_SAM_17_03QT</strain>
        <tissue evidence="1">Leaf</tissue>
    </source>
</reference>